<feature type="site" description="Transition state stabilizer" evidence="15">
    <location>
        <position position="67"/>
    </location>
</feature>
<evidence type="ECO:0000256" key="11">
    <source>
        <dbReference type="ARBA" id="ARBA00023324"/>
    </source>
</evidence>
<evidence type="ECO:0000313" key="19">
    <source>
        <dbReference type="EMBL" id="KAG0537424.1"/>
    </source>
</evidence>
<dbReference type="InterPro" id="IPR000823">
    <property type="entry name" value="Peroxidase_pln"/>
</dbReference>
<organism evidence="19 20">
    <name type="scientific">Sorghum bicolor</name>
    <name type="common">Sorghum</name>
    <name type="synonym">Sorghum vulgare</name>
    <dbReference type="NCBI Taxonomy" id="4558"/>
    <lineage>
        <taxon>Eukaryota</taxon>
        <taxon>Viridiplantae</taxon>
        <taxon>Streptophyta</taxon>
        <taxon>Embryophyta</taxon>
        <taxon>Tracheophyta</taxon>
        <taxon>Spermatophyta</taxon>
        <taxon>Magnoliopsida</taxon>
        <taxon>Liliopsida</taxon>
        <taxon>Poales</taxon>
        <taxon>Poaceae</taxon>
        <taxon>PACMAD clade</taxon>
        <taxon>Panicoideae</taxon>
        <taxon>Andropogonodae</taxon>
        <taxon>Andropogoneae</taxon>
        <taxon>Sorghinae</taxon>
        <taxon>Sorghum</taxon>
    </lineage>
</organism>
<dbReference type="PRINTS" id="PR00458">
    <property type="entry name" value="PEROXIDASE"/>
</dbReference>
<dbReference type="GO" id="GO:0005576">
    <property type="term" value="C:extracellular region"/>
    <property type="evidence" value="ECO:0007669"/>
    <property type="project" value="UniProtKB-SubCell"/>
</dbReference>
<feature type="disulfide bond" evidence="16">
    <location>
        <begin position="207"/>
        <end position="234"/>
    </location>
</feature>
<reference evidence="19" key="2">
    <citation type="submission" date="2020-10" db="EMBL/GenBank/DDBJ databases">
        <authorList>
            <person name="Cooper E.A."/>
            <person name="Brenton Z.W."/>
            <person name="Flinn B.S."/>
            <person name="Jenkins J."/>
            <person name="Shu S."/>
            <person name="Flowers D."/>
            <person name="Luo F."/>
            <person name="Wang Y."/>
            <person name="Xia P."/>
            <person name="Barry K."/>
            <person name="Daum C."/>
            <person name="Lipzen A."/>
            <person name="Yoshinaga Y."/>
            <person name="Schmutz J."/>
            <person name="Saski C."/>
            <person name="Vermerris W."/>
            <person name="Kresovich S."/>
        </authorList>
    </citation>
    <scope>NUCLEOTIDE SEQUENCE</scope>
</reference>
<dbReference type="InterPro" id="IPR010255">
    <property type="entry name" value="Haem_peroxidase_sf"/>
</dbReference>
<feature type="signal peptide" evidence="17">
    <location>
        <begin position="1"/>
        <end position="26"/>
    </location>
</feature>
<dbReference type="GO" id="GO:0046872">
    <property type="term" value="F:metal ion binding"/>
    <property type="evidence" value="ECO:0007669"/>
    <property type="project" value="UniProtKB-UniRule"/>
</dbReference>
<dbReference type="PROSITE" id="PS50873">
    <property type="entry name" value="PEROXIDASE_4"/>
    <property type="match status" value="1"/>
</dbReference>
<protein>
    <recommendedName>
        <fullName evidence="17">Peroxidase</fullName>
        <ecNumber evidence="17">1.11.1.7</ecNumber>
    </recommendedName>
</protein>
<comment type="similarity">
    <text evidence="17">Belongs to the peroxidase family. Classical plant (class III) peroxidase subfamily.</text>
</comment>
<dbReference type="PANTHER" id="PTHR31517:SF84">
    <property type="entry name" value="PEROXIDASE"/>
    <property type="match status" value="1"/>
</dbReference>
<reference evidence="19" key="1">
    <citation type="journal article" date="2019" name="BMC Genomics">
        <title>A new reference genome for Sorghum bicolor reveals high levels of sequence similarity between sweet and grain genotypes: implications for the genetics of sugar metabolism.</title>
        <authorList>
            <person name="Cooper E.A."/>
            <person name="Brenton Z.W."/>
            <person name="Flinn B.S."/>
            <person name="Jenkins J."/>
            <person name="Shu S."/>
            <person name="Flowers D."/>
            <person name="Luo F."/>
            <person name="Wang Y."/>
            <person name="Xia P."/>
            <person name="Barry K."/>
            <person name="Daum C."/>
            <person name="Lipzen A."/>
            <person name="Yoshinaga Y."/>
            <person name="Schmutz J."/>
            <person name="Saski C."/>
            <person name="Vermerris W."/>
            <person name="Kresovich S."/>
        </authorList>
    </citation>
    <scope>NUCLEOTIDE SEQUENCE</scope>
</reference>
<evidence type="ECO:0000256" key="1">
    <source>
        <dbReference type="ARBA" id="ARBA00000189"/>
    </source>
</evidence>
<dbReference type="InterPro" id="IPR033905">
    <property type="entry name" value="Secretory_peroxidase"/>
</dbReference>
<comment type="cofactor">
    <cofactor evidence="14 17">
        <name>Ca(2+)</name>
        <dbReference type="ChEBI" id="CHEBI:29108"/>
    </cofactor>
    <text evidence="14 17">Binds 2 calcium ions per subunit.</text>
</comment>
<evidence type="ECO:0000256" key="4">
    <source>
        <dbReference type="ARBA" id="ARBA00022559"/>
    </source>
</evidence>
<dbReference type="InterPro" id="IPR002016">
    <property type="entry name" value="Haem_peroxidase"/>
</dbReference>
<dbReference type="EC" id="1.11.1.7" evidence="17"/>
<name>A0A921RCU8_SORBI</name>
<dbReference type="EMBL" id="CM027682">
    <property type="protein sequence ID" value="KAG0537424.1"/>
    <property type="molecule type" value="Genomic_DNA"/>
</dbReference>
<dbReference type="PANTHER" id="PTHR31517">
    <property type="match status" value="1"/>
</dbReference>
<dbReference type="CDD" id="cd00693">
    <property type="entry name" value="secretory_peroxidase"/>
    <property type="match status" value="1"/>
</dbReference>
<feature type="chain" id="PRO_5038172938" description="Peroxidase" evidence="17">
    <location>
        <begin position="27"/>
        <end position="331"/>
    </location>
</feature>
<dbReference type="AlphaFoldDB" id="A0A921RCU8"/>
<dbReference type="PRINTS" id="PR00461">
    <property type="entry name" value="PLPEROXIDASE"/>
</dbReference>
<feature type="active site" description="Proton acceptor" evidence="12">
    <location>
        <position position="71"/>
    </location>
</feature>
<dbReference type="OMA" id="RAHCASF"/>
<dbReference type="Gene3D" id="1.10.520.10">
    <property type="match status" value="1"/>
</dbReference>
<dbReference type="GO" id="GO:0020037">
    <property type="term" value="F:heme binding"/>
    <property type="evidence" value="ECO:0007669"/>
    <property type="project" value="UniProtKB-UniRule"/>
</dbReference>
<evidence type="ECO:0000256" key="9">
    <source>
        <dbReference type="ARBA" id="ARBA00023004"/>
    </source>
</evidence>
<keyword evidence="8 17" id="KW-0560">Oxidoreductase</keyword>
<dbReference type="InterPro" id="IPR019794">
    <property type="entry name" value="Peroxidases_AS"/>
</dbReference>
<evidence type="ECO:0000256" key="2">
    <source>
        <dbReference type="ARBA" id="ARBA00004613"/>
    </source>
</evidence>
<evidence type="ECO:0000256" key="12">
    <source>
        <dbReference type="PIRSR" id="PIRSR600823-1"/>
    </source>
</evidence>
<feature type="binding site" evidence="13">
    <location>
        <position position="170"/>
    </location>
    <ligand>
        <name>substrate</name>
    </ligand>
</feature>
<feature type="binding site" evidence="14">
    <location>
        <position position="77"/>
    </location>
    <ligand>
        <name>Ca(2+)</name>
        <dbReference type="ChEBI" id="CHEBI:29108"/>
        <label>1</label>
    </ligand>
</feature>
<dbReference type="FunFam" id="1.10.420.10:FF:000016">
    <property type="entry name" value="Peroxidase"/>
    <property type="match status" value="1"/>
</dbReference>
<feature type="binding site" description="axial binding residue" evidence="14">
    <location>
        <position position="200"/>
    </location>
    <ligand>
        <name>heme b</name>
        <dbReference type="ChEBI" id="CHEBI:60344"/>
    </ligand>
    <ligandPart>
        <name>Fe</name>
        <dbReference type="ChEBI" id="CHEBI:18248"/>
    </ligandPart>
</feature>
<dbReference type="PROSITE" id="PS00436">
    <property type="entry name" value="PEROXIDASE_2"/>
    <property type="match status" value="1"/>
</dbReference>
<keyword evidence="7 14" id="KW-0106">Calcium</keyword>
<keyword evidence="6 14" id="KW-0479">Metal-binding</keyword>
<evidence type="ECO:0000256" key="5">
    <source>
        <dbReference type="ARBA" id="ARBA00022617"/>
    </source>
</evidence>
<accession>A0A921RCU8</accession>
<evidence type="ECO:0000256" key="15">
    <source>
        <dbReference type="PIRSR" id="PIRSR600823-4"/>
    </source>
</evidence>
<dbReference type="GO" id="GO:0006979">
    <property type="term" value="P:response to oxidative stress"/>
    <property type="evidence" value="ECO:0007669"/>
    <property type="project" value="UniProtKB-UniRule"/>
</dbReference>
<dbReference type="GO" id="GO:0140825">
    <property type="term" value="F:lactoperoxidase activity"/>
    <property type="evidence" value="ECO:0007669"/>
    <property type="project" value="UniProtKB-EC"/>
</dbReference>
<evidence type="ECO:0000313" key="20">
    <source>
        <dbReference type="Proteomes" id="UP000807115"/>
    </source>
</evidence>
<dbReference type="Pfam" id="PF00141">
    <property type="entry name" value="peroxidase"/>
    <property type="match status" value="1"/>
</dbReference>
<comment type="catalytic activity">
    <reaction evidence="1 17">
        <text>2 a phenolic donor + H2O2 = 2 a phenolic radical donor + 2 H2O</text>
        <dbReference type="Rhea" id="RHEA:56136"/>
        <dbReference type="ChEBI" id="CHEBI:15377"/>
        <dbReference type="ChEBI" id="CHEBI:16240"/>
        <dbReference type="ChEBI" id="CHEBI:139520"/>
        <dbReference type="ChEBI" id="CHEBI:139521"/>
        <dbReference type="EC" id="1.11.1.7"/>
    </reaction>
</comment>
<evidence type="ECO:0000259" key="18">
    <source>
        <dbReference type="PROSITE" id="PS50873"/>
    </source>
</evidence>
<evidence type="ECO:0000256" key="14">
    <source>
        <dbReference type="PIRSR" id="PIRSR600823-3"/>
    </source>
</evidence>
<feature type="binding site" evidence="14">
    <location>
        <position position="81"/>
    </location>
    <ligand>
        <name>Ca(2+)</name>
        <dbReference type="ChEBI" id="CHEBI:29108"/>
        <label>1</label>
    </ligand>
</feature>
<keyword evidence="4 17" id="KW-0575">Peroxidase</keyword>
<evidence type="ECO:0000256" key="3">
    <source>
        <dbReference type="ARBA" id="ARBA00006873"/>
    </source>
</evidence>
<evidence type="ECO:0000256" key="7">
    <source>
        <dbReference type="ARBA" id="ARBA00022837"/>
    </source>
</evidence>
<feature type="disulfide bond" evidence="16">
    <location>
        <begin position="73"/>
        <end position="78"/>
    </location>
</feature>
<dbReference type="PROSITE" id="PS00435">
    <property type="entry name" value="PEROXIDASE_1"/>
    <property type="match status" value="1"/>
</dbReference>
<keyword evidence="17" id="KW-0964">Secreted</keyword>
<comment type="similarity">
    <text evidence="3">Belongs to the peroxidase family. Ascorbate peroxidase subfamily.</text>
</comment>
<feature type="binding site" evidence="14">
    <location>
        <position position="257"/>
    </location>
    <ligand>
        <name>Ca(2+)</name>
        <dbReference type="ChEBI" id="CHEBI:29108"/>
        <label>2</label>
    </ligand>
</feature>
<feature type="binding site" evidence="14">
    <location>
        <position position="75"/>
    </location>
    <ligand>
        <name>Ca(2+)</name>
        <dbReference type="ChEBI" id="CHEBI:29108"/>
        <label>1</label>
    </ligand>
</feature>
<feature type="binding site" evidence="14">
    <location>
        <position position="249"/>
    </location>
    <ligand>
        <name>Ca(2+)</name>
        <dbReference type="ChEBI" id="CHEBI:29108"/>
        <label>2</label>
    </ligand>
</feature>
<feature type="binding site" evidence="14">
    <location>
        <position position="252"/>
    </location>
    <ligand>
        <name>Ca(2+)</name>
        <dbReference type="ChEBI" id="CHEBI:29108"/>
        <label>2</label>
    </ligand>
</feature>
<dbReference type="SUPFAM" id="SSF48113">
    <property type="entry name" value="Heme-dependent peroxidases"/>
    <property type="match status" value="1"/>
</dbReference>
<evidence type="ECO:0000256" key="13">
    <source>
        <dbReference type="PIRSR" id="PIRSR600823-2"/>
    </source>
</evidence>
<evidence type="ECO:0000256" key="17">
    <source>
        <dbReference type="RuleBase" id="RU362060"/>
    </source>
</evidence>
<comment type="subcellular location">
    <subcellularLocation>
        <location evidence="2 17">Secreted</location>
    </subcellularLocation>
</comment>
<dbReference type="Proteomes" id="UP000807115">
    <property type="component" value="Chromosome 3"/>
</dbReference>
<feature type="binding site" evidence="14">
    <location>
        <position position="79"/>
    </location>
    <ligand>
        <name>Ca(2+)</name>
        <dbReference type="ChEBI" id="CHEBI:29108"/>
        <label>1</label>
    </ligand>
</feature>
<evidence type="ECO:0000256" key="8">
    <source>
        <dbReference type="ARBA" id="ARBA00023002"/>
    </source>
</evidence>
<proteinExistence type="inferred from homology"/>
<keyword evidence="9 14" id="KW-0408">Iron</keyword>
<dbReference type="KEGG" id="sbi:8078155"/>
<feature type="disulfide bond" evidence="16">
    <location>
        <begin position="39"/>
        <end position="120"/>
    </location>
</feature>
<evidence type="ECO:0000256" key="10">
    <source>
        <dbReference type="ARBA" id="ARBA00023157"/>
    </source>
</evidence>
<feature type="binding site" evidence="14">
    <location>
        <position position="72"/>
    </location>
    <ligand>
        <name>Ca(2+)</name>
        <dbReference type="ChEBI" id="CHEBI:29108"/>
        <label>1</label>
    </ligand>
</feature>
<dbReference type="InterPro" id="IPR019793">
    <property type="entry name" value="Peroxidases_heam-ligand_BS"/>
</dbReference>
<keyword evidence="11 17" id="KW-0376">Hydrogen peroxide</keyword>
<keyword evidence="17" id="KW-0732">Signal</keyword>
<dbReference type="GO" id="GO:0042744">
    <property type="term" value="P:hydrogen peroxide catabolic process"/>
    <property type="evidence" value="ECO:0007669"/>
    <property type="project" value="UniProtKB-KW"/>
</dbReference>
<comment type="function">
    <text evidence="17">Removal of H(2)O(2), oxidation of toxic reductants, biosynthesis and degradation of lignin, suberization, auxin catabolism, response to environmental stresses such as wounding, pathogen attack and oxidative stress.</text>
</comment>
<dbReference type="Gene3D" id="1.10.420.10">
    <property type="entry name" value="Peroxidase, domain 2"/>
    <property type="match status" value="1"/>
</dbReference>
<keyword evidence="5 17" id="KW-0349">Heme</keyword>
<sequence>MSRGSDVMLLLLVALHALLPAIVTDAALQEGFYTSNTNCTVDVEATVVSVVQQFISADRGVGAGLIRLHFHDCFVKGCDGSVLLDRSPANPDPEKASPANGGLRGLEVIQEAKRQLESACPGTVSCADILAFAARDASNILSSGAINYGVPSGRRDGLTSAASDASQSLPPPFAQLDRLTELFAAKGFTQDELVTLSGAHSVGRAHCASFSQRIHPNVSDTMDQEYGAGLQQQCPADAGDDGVAPVDQDQGTPAELDNQYYRNVIDGKVLFNSDWALISDDTTRQMVADNAGNQARWAAKFIDAMRKMGTLDVLTGDQGEVRRFCNVTNSG</sequence>
<dbReference type="OrthoDB" id="2113341at2759"/>
<evidence type="ECO:0000256" key="16">
    <source>
        <dbReference type="PIRSR" id="PIRSR600823-5"/>
    </source>
</evidence>
<keyword evidence="10 16" id="KW-1015">Disulfide bond</keyword>
<evidence type="ECO:0000256" key="6">
    <source>
        <dbReference type="ARBA" id="ARBA00022723"/>
    </source>
</evidence>
<comment type="caution">
    <text evidence="19">The sequence shown here is derived from an EMBL/GenBank/DDBJ whole genome shotgun (WGS) entry which is preliminary data.</text>
</comment>
<feature type="disulfide bond" evidence="16">
    <location>
        <begin position="126"/>
        <end position="325"/>
    </location>
</feature>
<dbReference type="Gramene" id="EES02828">
    <property type="protein sequence ID" value="EES02828"/>
    <property type="gene ID" value="SORBI_3003G140400"/>
</dbReference>
<gene>
    <name evidence="19" type="ORF">BDA96_03G147000</name>
</gene>
<comment type="cofactor">
    <cofactor evidence="14 17">
        <name>heme b</name>
        <dbReference type="ChEBI" id="CHEBI:60344"/>
    </cofactor>
    <text evidence="14 17">Binds 1 heme b (iron(II)-protoporphyrin IX) group per subunit.</text>
</comment>
<feature type="domain" description="Plant heme peroxidase family profile" evidence="18">
    <location>
        <begin position="27"/>
        <end position="329"/>
    </location>
</feature>